<dbReference type="PANTHER" id="PTHR22749">
    <property type="entry name" value="RIBOFLAVIN KINASE/FMN ADENYLYLTRANSFERASE"/>
    <property type="match status" value="1"/>
</dbReference>
<dbReference type="GO" id="GO:0003919">
    <property type="term" value="F:FMN adenylyltransferase activity"/>
    <property type="evidence" value="ECO:0007669"/>
    <property type="project" value="UniProtKB-UniRule"/>
</dbReference>
<dbReference type="InterPro" id="IPR014729">
    <property type="entry name" value="Rossmann-like_a/b/a_fold"/>
</dbReference>
<comment type="similarity">
    <text evidence="15">Belongs to the ribF family.</text>
</comment>
<reference evidence="18" key="1">
    <citation type="submission" date="2017-10" db="EMBL/GenBank/DDBJ databases">
        <title>Campylobacter species from seals.</title>
        <authorList>
            <person name="Gilbert M.J."/>
            <person name="Zomer A.L."/>
            <person name="Timmerman A.J."/>
            <person name="Duim B."/>
            <person name="Wagenaar J.A."/>
        </authorList>
    </citation>
    <scope>NUCLEOTIDE SEQUENCE [LARGE SCALE GENOMIC DNA]</scope>
    <source>
        <strain evidence="18">17S00004-5</strain>
    </source>
</reference>
<comment type="function">
    <text evidence="1">Catalyzes the phosphorylation of riboflavin to FMN followed by the adenylation of FMN to FAD.</text>
</comment>
<dbReference type="PIRSF" id="PIRSF004491">
    <property type="entry name" value="FAD_Synth"/>
    <property type="match status" value="1"/>
</dbReference>
<dbReference type="InterPro" id="IPR023468">
    <property type="entry name" value="Riboflavin_kinase"/>
</dbReference>
<keyword evidence="18" id="KW-1185">Reference proteome</keyword>
<evidence type="ECO:0000313" key="18">
    <source>
        <dbReference type="Proteomes" id="UP000240535"/>
    </source>
</evidence>
<evidence type="ECO:0000256" key="15">
    <source>
        <dbReference type="PIRNR" id="PIRNR004491"/>
    </source>
</evidence>
<dbReference type="NCBIfam" id="NF004162">
    <property type="entry name" value="PRK05627.1-5"/>
    <property type="match status" value="1"/>
</dbReference>
<evidence type="ECO:0000256" key="12">
    <source>
        <dbReference type="ARBA" id="ARBA00023268"/>
    </source>
</evidence>
<dbReference type="EC" id="2.7.7.2" evidence="15"/>
<dbReference type="SUPFAM" id="SSF52374">
    <property type="entry name" value="Nucleotidylyl transferase"/>
    <property type="match status" value="1"/>
</dbReference>
<protein>
    <recommendedName>
        <fullName evidence="15">Riboflavin biosynthesis protein</fullName>
    </recommendedName>
    <domain>
        <recommendedName>
            <fullName evidence="15">Riboflavin kinase</fullName>
            <ecNumber evidence="15">2.7.1.26</ecNumber>
        </recommendedName>
        <alternativeName>
            <fullName evidence="15">Flavokinase</fullName>
        </alternativeName>
    </domain>
    <domain>
        <recommendedName>
            <fullName evidence="15">FMN adenylyltransferase</fullName>
            <ecNumber evidence="15">2.7.7.2</ecNumber>
        </recommendedName>
        <alternativeName>
            <fullName evidence="15">FAD pyrophosphorylase</fullName>
        </alternativeName>
        <alternativeName>
            <fullName evidence="15">FAD synthase</fullName>
        </alternativeName>
    </domain>
</protein>
<dbReference type="InterPro" id="IPR015864">
    <property type="entry name" value="FAD_synthase"/>
</dbReference>
<evidence type="ECO:0000256" key="10">
    <source>
        <dbReference type="ARBA" id="ARBA00022827"/>
    </source>
</evidence>
<dbReference type="InterPro" id="IPR002606">
    <property type="entry name" value="Riboflavin_kinase_bac"/>
</dbReference>
<evidence type="ECO:0000256" key="2">
    <source>
        <dbReference type="ARBA" id="ARBA00004726"/>
    </source>
</evidence>
<dbReference type="GO" id="GO:0006747">
    <property type="term" value="P:FAD biosynthetic process"/>
    <property type="evidence" value="ECO:0007669"/>
    <property type="project" value="UniProtKB-UniRule"/>
</dbReference>
<dbReference type="InterPro" id="IPR015865">
    <property type="entry name" value="Riboflavin_kinase_bac/euk"/>
</dbReference>
<keyword evidence="10 15" id="KW-0274">FAD</keyword>
<dbReference type="Pfam" id="PF01687">
    <property type="entry name" value="Flavokinase"/>
    <property type="match status" value="1"/>
</dbReference>
<keyword evidence="6 15" id="KW-0808">Transferase</keyword>
<evidence type="ECO:0000256" key="11">
    <source>
        <dbReference type="ARBA" id="ARBA00022840"/>
    </source>
</evidence>
<dbReference type="SUPFAM" id="SSF82114">
    <property type="entry name" value="Riboflavin kinase-like"/>
    <property type="match status" value="1"/>
</dbReference>
<evidence type="ECO:0000256" key="9">
    <source>
        <dbReference type="ARBA" id="ARBA00022777"/>
    </source>
</evidence>
<dbReference type="GO" id="GO:0009398">
    <property type="term" value="P:FMN biosynthetic process"/>
    <property type="evidence" value="ECO:0007669"/>
    <property type="project" value="UniProtKB-UniRule"/>
</dbReference>
<dbReference type="RefSeq" id="WP_106870138.1">
    <property type="nucleotide sequence ID" value="NZ_CP053841.1"/>
</dbReference>
<gene>
    <name evidence="17" type="ORF">CQ405_02150</name>
</gene>
<dbReference type="InterPro" id="IPR023465">
    <property type="entry name" value="Riboflavin_kinase_dom_sf"/>
</dbReference>
<evidence type="ECO:0000313" key="17">
    <source>
        <dbReference type="EMBL" id="PSM52551.1"/>
    </source>
</evidence>
<feature type="domain" description="Riboflavin kinase" evidence="16">
    <location>
        <begin position="146"/>
        <end position="269"/>
    </location>
</feature>
<dbReference type="Gene3D" id="3.40.50.620">
    <property type="entry name" value="HUPs"/>
    <property type="match status" value="1"/>
</dbReference>
<keyword evidence="11 15" id="KW-0067">ATP-binding</keyword>
<dbReference type="UniPathway" id="UPA00276">
    <property type="reaction ID" value="UER00406"/>
</dbReference>
<evidence type="ECO:0000256" key="5">
    <source>
        <dbReference type="ARBA" id="ARBA00022643"/>
    </source>
</evidence>
<comment type="pathway">
    <text evidence="3 15">Cofactor biosynthesis; FMN biosynthesis; FMN from riboflavin (ATP route): step 1/1.</text>
</comment>
<dbReference type="EC" id="2.7.1.26" evidence="15"/>
<keyword evidence="12" id="KW-0511">Multifunctional enzyme</keyword>
<dbReference type="GO" id="GO:0005524">
    <property type="term" value="F:ATP binding"/>
    <property type="evidence" value="ECO:0007669"/>
    <property type="project" value="UniProtKB-UniRule"/>
</dbReference>
<dbReference type="UniPathway" id="UPA00277">
    <property type="reaction ID" value="UER00407"/>
</dbReference>
<dbReference type="Proteomes" id="UP000240535">
    <property type="component" value="Unassembled WGS sequence"/>
</dbReference>
<dbReference type="GO" id="GO:0008531">
    <property type="term" value="F:riboflavin kinase activity"/>
    <property type="evidence" value="ECO:0007669"/>
    <property type="project" value="UniProtKB-UniRule"/>
</dbReference>
<comment type="pathway">
    <text evidence="2 15">Cofactor biosynthesis; FAD biosynthesis; FAD from FMN: step 1/1.</text>
</comment>
<keyword evidence="7 15" id="KW-0548">Nucleotidyltransferase</keyword>
<dbReference type="EMBL" id="PDHH01000002">
    <property type="protein sequence ID" value="PSM52551.1"/>
    <property type="molecule type" value="Genomic_DNA"/>
</dbReference>
<comment type="catalytic activity">
    <reaction evidence="14 15">
        <text>FMN + ATP + H(+) = FAD + diphosphate</text>
        <dbReference type="Rhea" id="RHEA:17237"/>
        <dbReference type="ChEBI" id="CHEBI:15378"/>
        <dbReference type="ChEBI" id="CHEBI:30616"/>
        <dbReference type="ChEBI" id="CHEBI:33019"/>
        <dbReference type="ChEBI" id="CHEBI:57692"/>
        <dbReference type="ChEBI" id="CHEBI:58210"/>
        <dbReference type="EC" id="2.7.7.2"/>
    </reaction>
</comment>
<dbReference type="NCBIfam" id="TIGR00083">
    <property type="entry name" value="ribF"/>
    <property type="match status" value="1"/>
</dbReference>
<sequence length="271" mass="31356">MKKKDITSIAIGRFDGLHLGHFKIFNNLDKNGGVVVIEDSRDKLTPIREEHLPLPFFYYHLKDIKNLSGRDFIELIKKDFPNLKKIVIGYDFKFGKDRAYSASDLKTMFSGEICIVDEFKLKDAGVHSRNIREFLKIGDIKMANNFLGRQYKISGRNIKGQGIGKKELFATLNIEINGYILPRNGVWASYTRVNKQQFKSVTFIGNRVSTDGKFSVETHILDENLDVRELSKVDIFFVKYIRENLKFNSLLDLKTQIQKDINIAREILNER</sequence>
<evidence type="ECO:0000259" key="16">
    <source>
        <dbReference type="SMART" id="SM00904"/>
    </source>
</evidence>
<proteinExistence type="inferred from homology"/>
<keyword evidence="9 15" id="KW-0418">Kinase</keyword>
<keyword evidence="8 15" id="KW-0547">Nucleotide-binding</keyword>
<comment type="caution">
    <text evidence="17">The sequence shown here is derived from an EMBL/GenBank/DDBJ whole genome shotgun (WGS) entry which is preliminary data.</text>
</comment>
<evidence type="ECO:0000256" key="3">
    <source>
        <dbReference type="ARBA" id="ARBA00005201"/>
    </source>
</evidence>
<dbReference type="GO" id="GO:0009231">
    <property type="term" value="P:riboflavin biosynthetic process"/>
    <property type="evidence" value="ECO:0007669"/>
    <property type="project" value="InterPro"/>
</dbReference>
<evidence type="ECO:0000256" key="13">
    <source>
        <dbReference type="ARBA" id="ARBA00047880"/>
    </source>
</evidence>
<evidence type="ECO:0000256" key="7">
    <source>
        <dbReference type="ARBA" id="ARBA00022695"/>
    </source>
</evidence>
<comment type="catalytic activity">
    <reaction evidence="13 15">
        <text>riboflavin + ATP = FMN + ADP + H(+)</text>
        <dbReference type="Rhea" id="RHEA:14357"/>
        <dbReference type="ChEBI" id="CHEBI:15378"/>
        <dbReference type="ChEBI" id="CHEBI:30616"/>
        <dbReference type="ChEBI" id="CHEBI:57986"/>
        <dbReference type="ChEBI" id="CHEBI:58210"/>
        <dbReference type="ChEBI" id="CHEBI:456216"/>
        <dbReference type="EC" id="2.7.1.26"/>
    </reaction>
</comment>
<accession>A0A2P8R234</accession>
<organism evidence="17 18">
    <name type="scientific">Campylobacter blaseri</name>
    <dbReference type="NCBI Taxonomy" id="2042961"/>
    <lineage>
        <taxon>Bacteria</taxon>
        <taxon>Pseudomonadati</taxon>
        <taxon>Campylobacterota</taxon>
        <taxon>Epsilonproteobacteria</taxon>
        <taxon>Campylobacterales</taxon>
        <taxon>Campylobacteraceae</taxon>
        <taxon>Campylobacter</taxon>
    </lineage>
</organism>
<evidence type="ECO:0000256" key="14">
    <source>
        <dbReference type="ARBA" id="ARBA00049494"/>
    </source>
</evidence>
<name>A0A2P8R234_9BACT</name>
<dbReference type="SMART" id="SM00904">
    <property type="entry name" value="Flavokinase"/>
    <property type="match status" value="1"/>
</dbReference>
<evidence type="ECO:0000256" key="1">
    <source>
        <dbReference type="ARBA" id="ARBA00002121"/>
    </source>
</evidence>
<dbReference type="PANTHER" id="PTHR22749:SF6">
    <property type="entry name" value="RIBOFLAVIN KINASE"/>
    <property type="match status" value="1"/>
</dbReference>
<keyword evidence="4 15" id="KW-0285">Flavoprotein</keyword>
<evidence type="ECO:0000256" key="4">
    <source>
        <dbReference type="ARBA" id="ARBA00022630"/>
    </source>
</evidence>
<keyword evidence="5 15" id="KW-0288">FMN</keyword>
<dbReference type="Gene3D" id="2.40.30.30">
    <property type="entry name" value="Riboflavin kinase-like"/>
    <property type="match status" value="1"/>
</dbReference>
<dbReference type="Pfam" id="PF06574">
    <property type="entry name" value="FAD_syn"/>
    <property type="match status" value="1"/>
</dbReference>
<evidence type="ECO:0000256" key="6">
    <source>
        <dbReference type="ARBA" id="ARBA00022679"/>
    </source>
</evidence>
<evidence type="ECO:0000256" key="8">
    <source>
        <dbReference type="ARBA" id="ARBA00022741"/>
    </source>
</evidence>
<dbReference type="OrthoDB" id="9803667at2"/>
<dbReference type="AlphaFoldDB" id="A0A2P8R234"/>